<dbReference type="Pfam" id="PF00155">
    <property type="entry name" value="Aminotran_1_2"/>
    <property type="match status" value="1"/>
</dbReference>
<evidence type="ECO:0000259" key="6">
    <source>
        <dbReference type="Pfam" id="PF00155"/>
    </source>
</evidence>
<dbReference type="InterPro" id="IPR015421">
    <property type="entry name" value="PyrdxlP-dep_Trfase_major"/>
</dbReference>
<dbReference type="NCBIfam" id="TIGR04350">
    <property type="entry name" value="C_S_lyase_PatB"/>
    <property type="match status" value="1"/>
</dbReference>
<dbReference type="InterPro" id="IPR015422">
    <property type="entry name" value="PyrdxlP-dep_Trfase_small"/>
</dbReference>
<evidence type="ECO:0000313" key="8">
    <source>
        <dbReference type="Proteomes" id="UP000036951"/>
    </source>
</evidence>
<gene>
    <name evidence="7" type="ORF">ACU52_08135</name>
</gene>
<proteinExistence type="inferred from homology"/>
<dbReference type="Gene3D" id="3.90.1150.10">
    <property type="entry name" value="Aspartate Aminotransferase, domain 1"/>
    <property type="match status" value="1"/>
</dbReference>
<dbReference type="GO" id="GO:0047804">
    <property type="term" value="F:cysteine-S-conjugate beta-lyase activity"/>
    <property type="evidence" value="ECO:0007669"/>
    <property type="project" value="UniProtKB-EC"/>
</dbReference>
<dbReference type="InterPro" id="IPR015424">
    <property type="entry name" value="PyrdxlP-dep_Trfase"/>
</dbReference>
<dbReference type="EC" id="4.4.1.13" evidence="2"/>
<keyword evidence="4 7" id="KW-0456">Lyase</keyword>
<name>A0A8E1QXC0_9BACT</name>
<dbReference type="Proteomes" id="UP000036951">
    <property type="component" value="Unassembled WGS sequence"/>
</dbReference>
<comment type="caution">
    <text evidence="7">The sequence shown here is derived from an EMBL/GenBank/DDBJ whole genome shotgun (WGS) entry which is preliminary data.</text>
</comment>
<comment type="cofactor">
    <cofactor evidence="1">
        <name>pyridoxal 5'-phosphate</name>
        <dbReference type="ChEBI" id="CHEBI:597326"/>
    </cofactor>
</comment>
<dbReference type="EMBL" id="LFQU01000013">
    <property type="protein sequence ID" value="KOO68476.1"/>
    <property type="molecule type" value="Genomic_DNA"/>
</dbReference>
<dbReference type="PANTHER" id="PTHR43525:SF1">
    <property type="entry name" value="PROTEIN MALY"/>
    <property type="match status" value="1"/>
</dbReference>
<dbReference type="RefSeq" id="WP_053398433.1">
    <property type="nucleotide sequence ID" value="NZ_LFQU01000013.1"/>
</dbReference>
<evidence type="ECO:0000313" key="7">
    <source>
        <dbReference type="EMBL" id="KOO68476.1"/>
    </source>
</evidence>
<dbReference type="AlphaFoldDB" id="A0A8E1QXC0"/>
<accession>A0A8E1QXC0</accession>
<dbReference type="SUPFAM" id="SSF53383">
    <property type="entry name" value="PLP-dependent transferases"/>
    <property type="match status" value="1"/>
</dbReference>
<feature type="domain" description="Aminotransferase class I/classII large" evidence="6">
    <location>
        <begin position="35"/>
        <end position="376"/>
    </location>
</feature>
<dbReference type="CDD" id="cd00609">
    <property type="entry name" value="AAT_like"/>
    <property type="match status" value="1"/>
</dbReference>
<organism evidence="7 8">
    <name type="scientific">Xylanibacter rarus</name>
    <dbReference type="NCBI Taxonomy" id="1676614"/>
    <lineage>
        <taxon>Bacteria</taxon>
        <taxon>Pseudomonadati</taxon>
        <taxon>Bacteroidota</taxon>
        <taxon>Bacteroidia</taxon>
        <taxon>Bacteroidales</taxon>
        <taxon>Prevotellaceae</taxon>
        <taxon>Xylanibacter</taxon>
    </lineage>
</organism>
<dbReference type="InterPro" id="IPR051798">
    <property type="entry name" value="Class-II_PLP-Dep_Aminotrans"/>
</dbReference>
<dbReference type="PANTHER" id="PTHR43525">
    <property type="entry name" value="PROTEIN MALY"/>
    <property type="match status" value="1"/>
</dbReference>
<keyword evidence="8" id="KW-1185">Reference proteome</keyword>
<evidence type="ECO:0000256" key="2">
    <source>
        <dbReference type="ARBA" id="ARBA00012224"/>
    </source>
</evidence>
<dbReference type="InterPro" id="IPR004839">
    <property type="entry name" value="Aminotransferase_I/II_large"/>
</dbReference>
<comment type="similarity">
    <text evidence="5">Belongs to the class-II pyridoxal-phosphate-dependent aminotransferase family. MalY/PatB cystathionine beta-lyase subfamily.</text>
</comment>
<dbReference type="Gene3D" id="3.40.640.10">
    <property type="entry name" value="Type I PLP-dependent aspartate aminotransferase-like (Major domain)"/>
    <property type="match status" value="1"/>
</dbReference>
<sequence length="390" mass="43922">MAKFNFDEIVDRRGSDCVKWDETDVDGMLPMWVADMDFRTAPAIIEALQRRAAHGVFGYEHVPQSYYAAVVGWFARRHGWTFRPEWIIYTTGVVPAVSAVIKAVTVPGDKVLVQTPVYNCFFSSIRNNGCIIEENKLVYSDGTYSVDFEDFERRVADPSVKAFLLCNPHNPAGRVWTPDELRRMGEICLRHGVFVIADEIHCDIVMPGYKYTPFASLSDEFLANSATCTAPTKTFNIAGLQIANIIAADDTVRKKIDRAININEVCDVGPFGVVALQAAYNESEGWLDELLPYIKSNYDYLCDFFAAHMPMLKVLRLEGTYLVWVDCTALGRTSSDIISELKDGEKLWLNGGDIYGETDRPFVRINIACPRATLVDGLNRLLHYVERIVK</sequence>
<dbReference type="InterPro" id="IPR027619">
    <property type="entry name" value="C-S_lyase_PatB-like"/>
</dbReference>
<evidence type="ECO:0000256" key="1">
    <source>
        <dbReference type="ARBA" id="ARBA00001933"/>
    </source>
</evidence>
<evidence type="ECO:0000256" key="3">
    <source>
        <dbReference type="ARBA" id="ARBA00022898"/>
    </source>
</evidence>
<evidence type="ECO:0000256" key="4">
    <source>
        <dbReference type="ARBA" id="ARBA00023239"/>
    </source>
</evidence>
<evidence type="ECO:0000256" key="5">
    <source>
        <dbReference type="ARBA" id="ARBA00037974"/>
    </source>
</evidence>
<keyword evidence="3" id="KW-0663">Pyridoxal phosphate</keyword>
<protein>
    <recommendedName>
        <fullName evidence="2">cysteine-S-conjugate beta-lyase</fullName>
        <ecNumber evidence="2">4.4.1.13</ecNumber>
    </recommendedName>
</protein>
<dbReference type="GO" id="GO:0030170">
    <property type="term" value="F:pyridoxal phosphate binding"/>
    <property type="evidence" value="ECO:0007669"/>
    <property type="project" value="InterPro"/>
</dbReference>
<reference evidence="7 8" key="1">
    <citation type="submission" date="2015-06" db="EMBL/GenBank/DDBJ databases">
        <title>Prevotella sp. 109, sp. nov., a novel member of the family Prevotellaceae isolated from human faeces.</title>
        <authorList>
            <person name="Shkoporov A.N."/>
            <person name="Chaplin A.V."/>
            <person name="Kafarskaia L.I."/>
            <person name="Efimov B.A."/>
        </authorList>
    </citation>
    <scope>NUCLEOTIDE SEQUENCE [LARGE SCALE GENOMIC DNA]</scope>
    <source>
        <strain evidence="7 8">109</strain>
    </source>
</reference>
<dbReference type="OrthoDB" id="9802872at2"/>